<evidence type="ECO:0000313" key="11">
    <source>
        <dbReference type="Proteomes" id="UP000216533"/>
    </source>
</evidence>
<dbReference type="InterPro" id="IPR022907">
    <property type="entry name" value="VapC_family"/>
</dbReference>
<gene>
    <name evidence="8" type="primary">vapC</name>
    <name evidence="10" type="ORF">CGZ92_08040</name>
</gene>
<dbReference type="Proteomes" id="UP000216533">
    <property type="component" value="Unassembled WGS sequence"/>
</dbReference>
<accession>A0A255E7V4</accession>
<evidence type="ECO:0000256" key="7">
    <source>
        <dbReference type="ARBA" id="ARBA00038093"/>
    </source>
</evidence>
<dbReference type="AlphaFoldDB" id="A0A255E7V4"/>
<protein>
    <recommendedName>
        <fullName evidence="8">Ribonuclease VapC</fullName>
        <shortName evidence="8">RNase VapC</shortName>
        <ecNumber evidence="8">3.1.-.-</ecNumber>
    </recommendedName>
    <alternativeName>
        <fullName evidence="8">Toxin VapC</fullName>
    </alternativeName>
</protein>
<feature type="domain" description="PIN" evidence="9">
    <location>
        <begin position="2"/>
        <end position="129"/>
    </location>
</feature>
<dbReference type="GO" id="GO:0016787">
    <property type="term" value="F:hydrolase activity"/>
    <property type="evidence" value="ECO:0007669"/>
    <property type="project" value="UniProtKB-KW"/>
</dbReference>
<keyword evidence="6 8" id="KW-0460">Magnesium</keyword>
<comment type="function">
    <text evidence="8">Toxic component of a toxin-antitoxin (TA) system. An RNase.</text>
</comment>
<dbReference type="PANTHER" id="PTHR33653">
    <property type="entry name" value="RIBONUCLEASE VAPC2"/>
    <property type="match status" value="1"/>
</dbReference>
<keyword evidence="4 8" id="KW-0479">Metal-binding</keyword>
<dbReference type="CDD" id="cd18731">
    <property type="entry name" value="PIN_NgFitB-like"/>
    <property type="match status" value="1"/>
</dbReference>
<dbReference type="Pfam" id="PF01850">
    <property type="entry name" value="PIN"/>
    <property type="match status" value="1"/>
</dbReference>
<dbReference type="SUPFAM" id="SSF88723">
    <property type="entry name" value="PIN domain-like"/>
    <property type="match status" value="1"/>
</dbReference>
<feature type="binding site" evidence="8">
    <location>
        <position position="5"/>
    </location>
    <ligand>
        <name>Mg(2+)</name>
        <dbReference type="ChEBI" id="CHEBI:18420"/>
    </ligand>
</feature>
<evidence type="ECO:0000256" key="8">
    <source>
        <dbReference type="HAMAP-Rule" id="MF_00265"/>
    </source>
</evidence>
<reference evidence="10 11" key="1">
    <citation type="submission" date="2017-07" db="EMBL/GenBank/DDBJ databases">
        <title>Draft whole genome sequences of clinical Proprionibacteriaceae strains.</title>
        <authorList>
            <person name="Bernier A.-M."/>
            <person name="Bernard K."/>
            <person name="Domingo M.-C."/>
        </authorList>
    </citation>
    <scope>NUCLEOTIDE SEQUENCE [LARGE SCALE GENOMIC DNA]</scope>
    <source>
        <strain evidence="10 11">NML 160184</strain>
    </source>
</reference>
<name>A0A255E7V4_9ACTN</name>
<sequence>MIILDTSVISEIFRPLPEPRVVDWLASLEGDVAIAAVTLAELLAGVRRLPDGRRGDELTRRIDTALEPYRGGRAVLPFDDVAAERYADVLVAREKAGTPISTADAQIAAICLAHGATCATRNVKDFRHTGVELVDPWKVDA</sequence>
<dbReference type="RefSeq" id="WP_094450857.1">
    <property type="nucleotide sequence ID" value="NZ_NMVI01000016.1"/>
</dbReference>
<evidence type="ECO:0000313" key="10">
    <source>
        <dbReference type="EMBL" id="OYN87639.1"/>
    </source>
</evidence>
<comment type="similarity">
    <text evidence="7 8">Belongs to the PINc/VapC protein family.</text>
</comment>
<feature type="binding site" evidence="8">
    <location>
        <position position="104"/>
    </location>
    <ligand>
        <name>Mg(2+)</name>
        <dbReference type="ChEBI" id="CHEBI:18420"/>
    </ligand>
</feature>
<evidence type="ECO:0000256" key="4">
    <source>
        <dbReference type="ARBA" id="ARBA00022723"/>
    </source>
</evidence>
<organism evidence="10 11">
    <name type="scientific">Parenemella sanctibonifatiensis</name>
    <dbReference type="NCBI Taxonomy" id="2016505"/>
    <lineage>
        <taxon>Bacteria</taxon>
        <taxon>Bacillati</taxon>
        <taxon>Actinomycetota</taxon>
        <taxon>Actinomycetes</taxon>
        <taxon>Propionibacteriales</taxon>
        <taxon>Propionibacteriaceae</taxon>
        <taxon>Parenemella</taxon>
    </lineage>
</organism>
<dbReference type="HAMAP" id="MF_00265">
    <property type="entry name" value="VapC_Nob1"/>
    <property type="match status" value="1"/>
</dbReference>
<evidence type="ECO:0000256" key="1">
    <source>
        <dbReference type="ARBA" id="ARBA00001946"/>
    </source>
</evidence>
<comment type="cofactor">
    <cofactor evidence="1 8">
        <name>Mg(2+)</name>
        <dbReference type="ChEBI" id="CHEBI:18420"/>
    </cofactor>
</comment>
<keyword evidence="8" id="KW-0800">Toxin</keyword>
<evidence type="ECO:0000256" key="6">
    <source>
        <dbReference type="ARBA" id="ARBA00022842"/>
    </source>
</evidence>
<dbReference type="GO" id="GO:0000287">
    <property type="term" value="F:magnesium ion binding"/>
    <property type="evidence" value="ECO:0007669"/>
    <property type="project" value="UniProtKB-UniRule"/>
</dbReference>
<comment type="caution">
    <text evidence="10">The sequence shown here is derived from an EMBL/GenBank/DDBJ whole genome shotgun (WGS) entry which is preliminary data.</text>
</comment>
<dbReference type="InterPro" id="IPR002716">
    <property type="entry name" value="PIN_dom"/>
</dbReference>
<dbReference type="Gene3D" id="3.40.50.1010">
    <property type="entry name" value="5'-nuclease"/>
    <property type="match status" value="1"/>
</dbReference>
<dbReference type="InterPro" id="IPR029060">
    <property type="entry name" value="PIN-like_dom_sf"/>
</dbReference>
<dbReference type="GO" id="GO:0090729">
    <property type="term" value="F:toxin activity"/>
    <property type="evidence" value="ECO:0007669"/>
    <property type="project" value="UniProtKB-KW"/>
</dbReference>
<dbReference type="EMBL" id="NMVI01000016">
    <property type="protein sequence ID" value="OYN87639.1"/>
    <property type="molecule type" value="Genomic_DNA"/>
</dbReference>
<dbReference type="InterPro" id="IPR050556">
    <property type="entry name" value="Type_II_TA_system_RNase"/>
</dbReference>
<evidence type="ECO:0000256" key="2">
    <source>
        <dbReference type="ARBA" id="ARBA00022649"/>
    </source>
</evidence>
<proteinExistence type="inferred from homology"/>
<evidence type="ECO:0000259" key="9">
    <source>
        <dbReference type="Pfam" id="PF01850"/>
    </source>
</evidence>
<evidence type="ECO:0000256" key="5">
    <source>
        <dbReference type="ARBA" id="ARBA00022801"/>
    </source>
</evidence>
<dbReference type="GO" id="GO:0004540">
    <property type="term" value="F:RNA nuclease activity"/>
    <property type="evidence" value="ECO:0007669"/>
    <property type="project" value="InterPro"/>
</dbReference>
<keyword evidence="2 8" id="KW-1277">Toxin-antitoxin system</keyword>
<dbReference type="PANTHER" id="PTHR33653:SF1">
    <property type="entry name" value="RIBONUCLEASE VAPC2"/>
    <property type="match status" value="1"/>
</dbReference>
<keyword evidence="3 8" id="KW-0540">Nuclease</keyword>
<keyword evidence="5 8" id="KW-0378">Hydrolase</keyword>
<evidence type="ECO:0000256" key="3">
    <source>
        <dbReference type="ARBA" id="ARBA00022722"/>
    </source>
</evidence>
<dbReference type="EC" id="3.1.-.-" evidence="8"/>